<accession>A0A3N4Z755</accession>
<proteinExistence type="predicted"/>
<evidence type="ECO:0000313" key="2">
    <source>
        <dbReference type="Proteomes" id="UP000280726"/>
    </source>
</evidence>
<protein>
    <submittedName>
        <fullName evidence="1">DivIVA domain-containing protein</fullName>
    </submittedName>
</protein>
<dbReference type="InterPro" id="IPR019932">
    <property type="entry name" value="CHP03543"/>
</dbReference>
<dbReference type="NCBIfam" id="TIGR03543">
    <property type="entry name" value="divI1A_rptt_fam"/>
    <property type="match status" value="1"/>
</dbReference>
<organism evidence="1 2">
    <name type="scientific">Georgenia muralis</name>
    <dbReference type="NCBI Taxonomy" id="154117"/>
    <lineage>
        <taxon>Bacteria</taxon>
        <taxon>Bacillati</taxon>
        <taxon>Actinomycetota</taxon>
        <taxon>Actinomycetes</taxon>
        <taxon>Micrococcales</taxon>
        <taxon>Bogoriellaceae</taxon>
        <taxon>Georgenia</taxon>
    </lineage>
</organism>
<sequence>MFPPAGRMRTGYDRAEVEEFFTRARAAYESGEPGGPDAAATASLSSTGFDEKDVRAAAFTLVRDGYSAAAVDAALDRLESAFVQRRRTAFIAAQGESAWMDHIADRATTLYPRLLRPAGERFRSPESGHGYDRDAVDALLERLVAYFDDGGELTSAELRTATFPRARAPRAYHEGTVDAYLDRAVEVLVAVE</sequence>
<keyword evidence="2" id="KW-1185">Reference proteome</keyword>
<evidence type="ECO:0000313" key="1">
    <source>
        <dbReference type="EMBL" id="RPF27844.1"/>
    </source>
</evidence>
<comment type="caution">
    <text evidence="1">The sequence shown here is derived from an EMBL/GenBank/DDBJ whole genome shotgun (WGS) entry which is preliminary data.</text>
</comment>
<dbReference type="AlphaFoldDB" id="A0A3N4Z755"/>
<dbReference type="Proteomes" id="UP000280726">
    <property type="component" value="Unassembled WGS sequence"/>
</dbReference>
<dbReference type="InterPro" id="IPR019933">
    <property type="entry name" value="DivIVA_domain"/>
</dbReference>
<dbReference type="NCBIfam" id="TIGR03544">
    <property type="entry name" value="DivI1A_domain"/>
    <property type="match status" value="2"/>
</dbReference>
<reference evidence="1 2" key="1">
    <citation type="submission" date="2018-11" db="EMBL/GenBank/DDBJ databases">
        <title>Sequencing the genomes of 1000 actinobacteria strains.</title>
        <authorList>
            <person name="Klenk H.-P."/>
        </authorList>
    </citation>
    <scope>NUCLEOTIDE SEQUENCE [LARGE SCALE GENOMIC DNA]</scope>
    <source>
        <strain evidence="1 2">DSM 14418</strain>
    </source>
</reference>
<name>A0A3N4Z755_9MICO</name>
<gene>
    <name evidence="1" type="ORF">EDD32_2346</name>
</gene>
<dbReference type="EMBL" id="RKRA01000001">
    <property type="protein sequence ID" value="RPF27844.1"/>
    <property type="molecule type" value="Genomic_DNA"/>
</dbReference>